<protein>
    <submittedName>
        <fullName evidence="2">XrtV sorting system accessory protein</fullName>
    </submittedName>
</protein>
<comment type="caution">
    <text evidence="2">The sequence shown here is derived from an EMBL/GenBank/DDBJ whole genome shotgun (WGS) entry which is preliminary data.</text>
</comment>
<dbReference type="Proteomes" id="UP001596116">
    <property type="component" value="Unassembled WGS sequence"/>
</dbReference>
<evidence type="ECO:0000256" key="1">
    <source>
        <dbReference type="SAM" id="Phobius"/>
    </source>
</evidence>
<feature type="transmembrane region" description="Helical" evidence="1">
    <location>
        <begin position="6"/>
        <end position="22"/>
    </location>
</feature>
<keyword evidence="3" id="KW-1185">Reference proteome</keyword>
<feature type="transmembrane region" description="Helical" evidence="1">
    <location>
        <begin position="54"/>
        <end position="71"/>
    </location>
</feature>
<dbReference type="NCBIfam" id="NF045607">
    <property type="entry name" value="exo_Victor_syst"/>
    <property type="match status" value="1"/>
</dbReference>
<keyword evidence="1" id="KW-0812">Transmembrane</keyword>
<evidence type="ECO:0000313" key="3">
    <source>
        <dbReference type="Proteomes" id="UP001596116"/>
    </source>
</evidence>
<keyword evidence="1" id="KW-0472">Membrane</keyword>
<dbReference type="RefSeq" id="WP_379879943.1">
    <property type="nucleotide sequence ID" value="NZ_JBHPON010000001.1"/>
</dbReference>
<dbReference type="EMBL" id="JBHPON010000001">
    <property type="protein sequence ID" value="MFC6034716.1"/>
    <property type="molecule type" value="Genomic_DNA"/>
</dbReference>
<proteinExistence type="predicted"/>
<dbReference type="InterPro" id="IPR054655">
    <property type="entry name" value="XrtV-like"/>
</dbReference>
<evidence type="ECO:0000313" key="2">
    <source>
        <dbReference type="EMBL" id="MFC6034716.1"/>
    </source>
</evidence>
<organism evidence="2 3">
    <name type="scientific">Hyphococcus aureus</name>
    <dbReference type="NCBI Taxonomy" id="2666033"/>
    <lineage>
        <taxon>Bacteria</taxon>
        <taxon>Pseudomonadati</taxon>
        <taxon>Pseudomonadota</taxon>
        <taxon>Alphaproteobacteria</taxon>
        <taxon>Parvularculales</taxon>
        <taxon>Parvularculaceae</taxon>
        <taxon>Hyphococcus</taxon>
    </lineage>
</organism>
<sequence length="83" mass="8957">MESIFDAFSIMLFLATTGLFILRQRHESPPLAPYLVIALVCVVGNWLGNNGGGVAAVGLLVAAAFLTLHLASEPYREDPEEQN</sequence>
<gene>
    <name evidence="2" type="ORF">ACFMB1_04125</name>
</gene>
<reference evidence="2 3" key="1">
    <citation type="submission" date="2024-09" db="EMBL/GenBank/DDBJ databases">
        <authorList>
            <person name="Zhang Z.-H."/>
        </authorList>
    </citation>
    <scope>NUCLEOTIDE SEQUENCE [LARGE SCALE GENOMIC DNA]</scope>
    <source>
        <strain evidence="2 3">HHTR114</strain>
    </source>
</reference>
<accession>A0ABW1KVM7</accession>
<name>A0ABW1KVM7_9PROT</name>
<feature type="transmembrane region" description="Helical" evidence="1">
    <location>
        <begin position="31"/>
        <end position="48"/>
    </location>
</feature>
<keyword evidence="1" id="KW-1133">Transmembrane helix</keyword>